<evidence type="ECO:0000256" key="3">
    <source>
        <dbReference type="HAMAP-Rule" id="MF_00376"/>
    </source>
</evidence>
<feature type="binding site" evidence="3">
    <location>
        <begin position="11"/>
        <end position="16"/>
    </location>
    <ligand>
        <name>ATP</name>
        <dbReference type="ChEBI" id="CHEBI:30616"/>
    </ligand>
</feature>
<dbReference type="PANTHER" id="PTHR10695:SF46">
    <property type="entry name" value="BIFUNCTIONAL COENZYME A SYNTHASE-RELATED"/>
    <property type="match status" value="1"/>
</dbReference>
<comment type="caution">
    <text evidence="4">The sequence shown here is derived from an EMBL/GenBank/DDBJ whole genome shotgun (WGS) entry which is preliminary data.</text>
</comment>
<keyword evidence="3" id="KW-0173">Coenzyme A biosynthesis</keyword>
<gene>
    <name evidence="3" type="primary">coaE</name>
    <name evidence="4" type="ORF">EH55_05935</name>
</gene>
<dbReference type="SUPFAM" id="SSF52540">
    <property type="entry name" value="P-loop containing nucleoside triphosphate hydrolases"/>
    <property type="match status" value="1"/>
</dbReference>
<protein>
    <recommendedName>
        <fullName evidence="3">Dephospho-CoA kinase</fullName>
        <ecNumber evidence="3">2.7.1.24</ecNumber>
    </recommendedName>
    <alternativeName>
        <fullName evidence="3">Dephosphocoenzyme A kinase</fullName>
    </alternativeName>
</protein>
<sequence>MPIVGVTGDVGAGKSALCGELAKCGAHVIDADSVARALWDDPEIRRKAEERWGKGFFDAPRKEMYAKIAAKIFGDDAEYDFASKLLHKKTMENILSQARSAGGVVVAEIPLLYEGGYEKLVDFVVYAACGFEKRVGRNAKRSWSAGEIERREAHLLPREEKIARADCLLVNDGSEEEWREKARSLWRKISEGELDKSEASC</sequence>
<dbReference type="RefSeq" id="WP_037976606.1">
    <property type="nucleotide sequence ID" value="NZ_JMKI01000036.1"/>
</dbReference>
<dbReference type="Pfam" id="PF01121">
    <property type="entry name" value="CoaE"/>
    <property type="match status" value="1"/>
</dbReference>
<evidence type="ECO:0000313" key="5">
    <source>
        <dbReference type="Proteomes" id="UP000027665"/>
    </source>
</evidence>
<keyword evidence="3" id="KW-0808">Transferase</keyword>
<organism evidence="4 5">
    <name type="scientific">Synergistes jonesii</name>
    <dbReference type="NCBI Taxonomy" id="2754"/>
    <lineage>
        <taxon>Bacteria</taxon>
        <taxon>Thermotogati</taxon>
        <taxon>Synergistota</taxon>
        <taxon>Synergistia</taxon>
        <taxon>Synergistales</taxon>
        <taxon>Synergistaceae</taxon>
        <taxon>Synergistes</taxon>
    </lineage>
</organism>
<keyword evidence="1 3" id="KW-0547">Nucleotide-binding</keyword>
<dbReference type="STRING" id="2754.EH55_05935"/>
<dbReference type="GO" id="GO:0015937">
    <property type="term" value="P:coenzyme A biosynthetic process"/>
    <property type="evidence" value="ECO:0007669"/>
    <property type="project" value="UniProtKB-UniRule"/>
</dbReference>
<comment type="pathway">
    <text evidence="3">Cofactor biosynthesis; coenzyme A biosynthesis; CoA from (R)-pantothenate: step 5/5.</text>
</comment>
<dbReference type="GeneID" id="90983823"/>
<dbReference type="UniPathway" id="UPA00241">
    <property type="reaction ID" value="UER00356"/>
</dbReference>
<dbReference type="PROSITE" id="PS51219">
    <property type="entry name" value="DPCK"/>
    <property type="match status" value="1"/>
</dbReference>
<comment type="similarity">
    <text evidence="3">Belongs to the CoaE family.</text>
</comment>
<keyword evidence="3" id="KW-0963">Cytoplasm</keyword>
<dbReference type="OrthoDB" id="9812943at2"/>
<evidence type="ECO:0000313" key="4">
    <source>
        <dbReference type="EMBL" id="KEJ91922.1"/>
    </source>
</evidence>
<keyword evidence="2 3" id="KW-0067">ATP-binding</keyword>
<keyword evidence="5" id="KW-1185">Reference proteome</keyword>
<evidence type="ECO:0000256" key="2">
    <source>
        <dbReference type="ARBA" id="ARBA00022840"/>
    </source>
</evidence>
<comment type="subcellular location">
    <subcellularLocation>
        <location evidence="3">Cytoplasm</location>
    </subcellularLocation>
</comment>
<dbReference type="CDD" id="cd02022">
    <property type="entry name" value="DPCK"/>
    <property type="match status" value="1"/>
</dbReference>
<accession>A0A073J2J1</accession>
<dbReference type="EMBL" id="JMKI01000036">
    <property type="protein sequence ID" value="KEJ91922.1"/>
    <property type="molecule type" value="Genomic_DNA"/>
</dbReference>
<dbReference type="InterPro" id="IPR027417">
    <property type="entry name" value="P-loop_NTPase"/>
</dbReference>
<dbReference type="AlphaFoldDB" id="A0A073J2J1"/>
<evidence type="ECO:0000256" key="1">
    <source>
        <dbReference type="ARBA" id="ARBA00022741"/>
    </source>
</evidence>
<dbReference type="GO" id="GO:0005737">
    <property type="term" value="C:cytoplasm"/>
    <property type="evidence" value="ECO:0007669"/>
    <property type="project" value="UniProtKB-SubCell"/>
</dbReference>
<comment type="function">
    <text evidence="3">Catalyzes the phosphorylation of the 3'-hydroxyl group of dephosphocoenzyme A to form coenzyme A.</text>
</comment>
<name>A0A073J2J1_9BACT</name>
<dbReference type="Gene3D" id="3.40.50.300">
    <property type="entry name" value="P-loop containing nucleotide triphosphate hydrolases"/>
    <property type="match status" value="1"/>
</dbReference>
<dbReference type="InterPro" id="IPR001977">
    <property type="entry name" value="Depp_CoAkinase"/>
</dbReference>
<dbReference type="EC" id="2.7.1.24" evidence="3"/>
<dbReference type="PANTHER" id="PTHR10695">
    <property type="entry name" value="DEPHOSPHO-COA KINASE-RELATED"/>
    <property type="match status" value="1"/>
</dbReference>
<reference evidence="4 5" key="1">
    <citation type="submission" date="2014-04" db="EMBL/GenBank/DDBJ databases">
        <title>Draft Genome Sequence of Synergistes jonesii.</title>
        <authorList>
            <person name="Coil D.A."/>
            <person name="Eisen J.A."/>
            <person name="Holland-Moritz H.E."/>
        </authorList>
    </citation>
    <scope>NUCLEOTIDE SEQUENCE [LARGE SCALE GENOMIC DNA]</scope>
    <source>
        <strain evidence="4 5">78-1</strain>
    </source>
</reference>
<proteinExistence type="inferred from homology"/>
<dbReference type="eggNOG" id="COG0237">
    <property type="taxonomic scope" value="Bacteria"/>
</dbReference>
<keyword evidence="3" id="KW-0418">Kinase</keyword>
<dbReference type="GO" id="GO:0005524">
    <property type="term" value="F:ATP binding"/>
    <property type="evidence" value="ECO:0007669"/>
    <property type="project" value="UniProtKB-UniRule"/>
</dbReference>
<comment type="catalytic activity">
    <reaction evidence="3">
        <text>3'-dephospho-CoA + ATP = ADP + CoA + H(+)</text>
        <dbReference type="Rhea" id="RHEA:18245"/>
        <dbReference type="ChEBI" id="CHEBI:15378"/>
        <dbReference type="ChEBI" id="CHEBI:30616"/>
        <dbReference type="ChEBI" id="CHEBI:57287"/>
        <dbReference type="ChEBI" id="CHEBI:57328"/>
        <dbReference type="ChEBI" id="CHEBI:456216"/>
        <dbReference type="EC" id="2.7.1.24"/>
    </reaction>
</comment>
<dbReference type="GO" id="GO:0004140">
    <property type="term" value="F:dephospho-CoA kinase activity"/>
    <property type="evidence" value="ECO:0007669"/>
    <property type="project" value="UniProtKB-UniRule"/>
</dbReference>
<dbReference type="Proteomes" id="UP000027665">
    <property type="component" value="Unassembled WGS sequence"/>
</dbReference>
<dbReference type="HAMAP" id="MF_00376">
    <property type="entry name" value="Dephospho_CoA_kinase"/>
    <property type="match status" value="1"/>
</dbReference>